<feature type="transmembrane region" description="Helical" evidence="6">
    <location>
        <begin position="280"/>
        <end position="304"/>
    </location>
</feature>
<dbReference type="eggNOG" id="COG0659">
    <property type="taxonomic scope" value="Bacteria"/>
</dbReference>
<evidence type="ECO:0000259" key="7">
    <source>
        <dbReference type="PROSITE" id="PS50801"/>
    </source>
</evidence>
<evidence type="ECO:0000256" key="5">
    <source>
        <dbReference type="SAM" id="MobiDB-lite"/>
    </source>
</evidence>
<keyword evidence="3 6" id="KW-1133">Transmembrane helix</keyword>
<protein>
    <submittedName>
        <fullName evidence="8">Sulfate transporter</fullName>
    </submittedName>
</protein>
<name>A0L854_MAGMM</name>
<dbReference type="InterPro" id="IPR002645">
    <property type="entry name" value="STAS_dom"/>
</dbReference>
<feature type="transmembrane region" description="Helical" evidence="6">
    <location>
        <begin position="51"/>
        <end position="72"/>
    </location>
</feature>
<dbReference type="AlphaFoldDB" id="A0L854"/>
<feature type="transmembrane region" description="Helical" evidence="6">
    <location>
        <begin position="355"/>
        <end position="386"/>
    </location>
</feature>
<dbReference type="Pfam" id="PF01740">
    <property type="entry name" value="STAS"/>
    <property type="match status" value="1"/>
</dbReference>
<feature type="transmembrane region" description="Helical" evidence="6">
    <location>
        <begin position="78"/>
        <end position="94"/>
    </location>
</feature>
<dbReference type="STRING" id="156889.Mmc1_1638"/>
<evidence type="ECO:0000313" key="8">
    <source>
        <dbReference type="EMBL" id="ABK44147.1"/>
    </source>
</evidence>
<dbReference type="RefSeq" id="WP_011713295.1">
    <property type="nucleotide sequence ID" value="NC_008576.1"/>
</dbReference>
<dbReference type="EMBL" id="CP000471">
    <property type="protein sequence ID" value="ABK44147.1"/>
    <property type="molecule type" value="Genomic_DNA"/>
</dbReference>
<reference evidence="9" key="1">
    <citation type="journal article" date="2009" name="Appl. Environ. Microbiol.">
        <title>Complete genome sequence of the chemolithoautotrophic marine magnetotactic coccus strain MC-1.</title>
        <authorList>
            <person name="Schubbe S."/>
            <person name="Williams T.J."/>
            <person name="Xie G."/>
            <person name="Kiss H.E."/>
            <person name="Brettin T.S."/>
            <person name="Martinez D."/>
            <person name="Ross C.A."/>
            <person name="Schuler D."/>
            <person name="Cox B.L."/>
            <person name="Nealson K.H."/>
            <person name="Bazylinski D.A."/>
        </authorList>
    </citation>
    <scope>NUCLEOTIDE SEQUENCE [LARGE SCALE GENOMIC DNA]</scope>
    <source>
        <strain evidence="9">ATCC BAA-1437 / JCM 17883 / MC-1</strain>
    </source>
</reference>
<evidence type="ECO:0000256" key="6">
    <source>
        <dbReference type="SAM" id="Phobius"/>
    </source>
</evidence>
<dbReference type="InterPro" id="IPR036513">
    <property type="entry name" value="STAS_dom_sf"/>
</dbReference>
<keyword evidence="9" id="KW-1185">Reference proteome</keyword>
<keyword evidence="4 6" id="KW-0472">Membrane</keyword>
<feature type="transmembrane region" description="Helical" evidence="6">
    <location>
        <begin position="205"/>
        <end position="223"/>
    </location>
</feature>
<dbReference type="PROSITE" id="PS50801">
    <property type="entry name" value="STAS"/>
    <property type="match status" value="1"/>
</dbReference>
<dbReference type="KEGG" id="mgm:Mmc1_1638"/>
<feature type="transmembrane region" description="Helical" evidence="6">
    <location>
        <begin position="151"/>
        <end position="173"/>
    </location>
</feature>
<reference evidence="8 9" key="2">
    <citation type="journal article" date="2012" name="Int. J. Syst. Evol. Microbiol.">
        <title>Magnetococcus marinus gen. nov., sp. nov., a marine, magnetotactic bacterium that represents a novel lineage (Magnetococcaceae fam. nov.; Magnetococcales ord. nov.) at the base of the Alphaproteobacteria.</title>
        <authorList>
            <person name="Bazylinski D.A."/>
            <person name="Williams T.J."/>
            <person name="Lefevre C.T."/>
            <person name="Berg R.J."/>
            <person name="Zhang C.L."/>
            <person name="Bowser S.S."/>
            <person name="Dean A.J."/>
            <person name="Beveridge T.J."/>
        </authorList>
    </citation>
    <scope>NUCLEOTIDE SEQUENCE [LARGE SCALE GENOMIC DNA]</scope>
    <source>
        <strain evidence="9">ATCC BAA-1437 / JCM 17883 / MC-1</strain>
    </source>
</reference>
<dbReference type="CDD" id="cd07042">
    <property type="entry name" value="STAS_SulP_like_sulfate_transporter"/>
    <property type="match status" value="1"/>
</dbReference>
<dbReference type="SUPFAM" id="SSF52091">
    <property type="entry name" value="SpoIIaa-like"/>
    <property type="match status" value="1"/>
</dbReference>
<comment type="subcellular location">
    <subcellularLocation>
        <location evidence="1">Membrane</location>
        <topology evidence="1">Multi-pass membrane protein</topology>
    </subcellularLocation>
</comment>
<feature type="transmembrane region" description="Helical" evidence="6">
    <location>
        <begin position="99"/>
        <end position="118"/>
    </location>
</feature>
<dbReference type="InterPro" id="IPR011547">
    <property type="entry name" value="SLC26A/SulP_dom"/>
</dbReference>
<gene>
    <name evidence="8" type="ordered locus">Mmc1_1638</name>
</gene>
<organism evidence="8 9">
    <name type="scientific">Magnetococcus marinus (strain ATCC BAA-1437 / JCM 17883 / MC-1)</name>
    <dbReference type="NCBI Taxonomy" id="156889"/>
    <lineage>
        <taxon>Bacteria</taxon>
        <taxon>Pseudomonadati</taxon>
        <taxon>Pseudomonadota</taxon>
        <taxon>Magnetococcia</taxon>
        <taxon>Magnetococcales</taxon>
        <taxon>Magnetococcaceae</taxon>
        <taxon>Magnetococcus</taxon>
    </lineage>
</organism>
<proteinExistence type="predicted"/>
<evidence type="ECO:0000256" key="1">
    <source>
        <dbReference type="ARBA" id="ARBA00004141"/>
    </source>
</evidence>
<feature type="transmembrane region" description="Helical" evidence="6">
    <location>
        <begin position="235"/>
        <end position="260"/>
    </location>
</feature>
<feature type="transmembrane region" description="Helical" evidence="6">
    <location>
        <begin position="124"/>
        <end position="144"/>
    </location>
</feature>
<feature type="region of interest" description="Disordered" evidence="5">
    <location>
        <begin position="604"/>
        <end position="626"/>
    </location>
</feature>
<accession>A0L854</accession>
<dbReference type="HOGENOM" id="CLU_003182_13_1_5"/>
<dbReference type="PANTHER" id="PTHR11814">
    <property type="entry name" value="SULFATE TRANSPORTER"/>
    <property type="match status" value="1"/>
</dbReference>
<sequence>MSAPQAATTQSEAEPQTVFTSKRMKLLKYLPKPELPKWLRTTTRASLRQDLFAGLTGAVVVLPQGVAFAAIAGLPPQYGLYTAMVPAVIAALFGSSHHLISGPTTAISIVVFATLAPLAEPGSAPYIAMALTLAFLAGLIQFGLGVSKLGGLINFVSHSAVVGFTSGAALLIATSQMKHLFGVHLSDSSTFISTWESLADQLPHINPYVLSVGLVTLVVSVAIKKIRPQWPDMLLAMIVGSLFAAGLGVEAHHITLVGAIPSHLPPLSHPQWDLQIVRELASGALAIALLGLIEAVSIARSVALRSGQTLDGNQEFVGQGLSNVVGSFFSAYPASGSFTRSGVNYRAGAKTPMSAIFASLALMLIVLLVAPLAAHLPIAAMAGIILKVAYNLIDFQHIHKIFTATRGGLAVMLVTFLATLLLELEFAIYIGVMLSLLFYLNRTSHPRVVSRVPNPHSPWRMFVTDPDLPECPQLKILRIDGSLYYGSVPHVESKLKDLLEQKAHQKNLLVIGSGINFTDLSGAELLLRESVRRREQGGHLFLYDIKEQVRGMFKRSGCIQTIREDHLFQSKTEAISTIVSHYLDGAICEKCPAQVFMECPYASKPKNDADGTSEPQPVKAVPLSDP</sequence>
<feature type="transmembrane region" description="Helical" evidence="6">
    <location>
        <begin position="407"/>
        <end position="440"/>
    </location>
</feature>
<dbReference type="NCBIfam" id="TIGR00815">
    <property type="entry name" value="sulP"/>
    <property type="match status" value="1"/>
</dbReference>
<evidence type="ECO:0000256" key="2">
    <source>
        <dbReference type="ARBA" id="ARBA00022692"/>
    </source>
</evidence>
<dbReference type="Pfam" id="PF00916">
    <property type="entry name" value="Sulfate_transp"/>
    <property type="match status" value="1"/>
</dbReference>
<keyword evidence="2 6" id="KW-0812">Transmembrane</keyword>
<evidence type="ECO:0000256" key="3">
    <source>
        <dbReference type="ARBA" id="ARBA00022989"/>
    </source>
</evidence>
<feature type="domain" description="STAS" evidence="7">
    <location>
        <begin position="464"/>
        <end position="578"/>
    </location>
</feature>
<dbReference type="GO" id="GO:0055085">
    <property type="term" value="P:transmembrane transport"/>
    <property type="evidence" value="ECO:0007669"/>
    <property type="project" value="InterPro"/>
</dbReference>
<evidence type="ECO:0000313" key="9">
    <source>
        <dbReference type="Proteomes" id="UP000002586"/>
    </source>
</evidence>
<dbReference type="Gene3D" id="3.30.750.24">
    <property type="entry name" value="STAS domain"/>
    <property type="match status" value="1"/>
</dbReference>
<dbReference type="InterPro" id="IPR001902">
    <property type="entry name" value="SLC26A/SulP_fam"/>
</dbReference>
<dbReference type="GO" id="GO:0016020">
    <property type="term" value="C:membrane"/>
    <property type="evidence" value="ECO:0007669"/>
    <property type="project" value="UniProtKB-SubCell"/>
</dbReference>
<dbReference type="Proteomes" id="UP000002586">
    <property type="component" value="Chromosome"/>
</dbReference>
<evidence type="ECO:0000256" key="4">
    <source>
        <dbReference type="ARBA" id="ARBA00023136"/>
    </source>
</evidence>